<protein>
    <recommendedName>
        <fullName evidence="8">Histidine kinase</fullName>
    </recommendedName>
</protein>
<feature type="modified residue" description="4-aspartylphosphate" evidence="2">
    <location>
        <position position="1232"/>
    </location>
</feature>
<dbReference type="PANTHER" id="PTHR43719">
    <property type="entry name" value="TWO-COMPONENT HISTIDINE KINASE"/>
    <property type="match status" value="1"/>
</dbReference>
<dbReference type="PROSITE" id="PS50109">
    <property type="entry name" value="HIS_KIN"/>
    <property type="match status" value="1"/>
</dbReference>
<evidence type="ECO:0000259" key="4">
    <source>
        <dbReference type="PROSITE" id="PS50109"/>
    </source>
</evidence>
<dbReference type="Pfam" id="PF02518">
    <property type="entry name" value="HATPase_c"/>
    <property type="match status" value="1"/>
</dbReference>
<dbReference type="InterPro" id="IPR011006">
    <property type="entry name" value="CheY-like_superfamily"/>
</dbReference>
<dbReference type="InterPro" id="IPR000014">
    <property type="entry name" value="PAS"/>
</dbReference>
<dbReference type="InterPro" id="IPR003661">
    <property type="entry name" value="HisK_dim/P_dom"/>
</dbReference>
<keyword evidence="1 2" id="KW-0597">Phosphoprotein</keyword>
<dbReference type="Gene3D" id="3.30.450.20">
    <property type="entry name" value="PAS domain"/>
    <property type="match status" value="2"/>
</dbReference>
<feature type="coiled-coil region" evidence="3">
    <location>
        <begin position="579"/>
        <end position="617"/>
    </location>
</feature>
<feature type="domain" description="Histidine kinase" evidence="4">
    <location>
        <begin position="765"/>
        <end position="1037"/>
    </location>
</feature>
<dbReference type="SMART" id="SM00388">
    <property type="entry name" value="HisKA"/>
    <property type="match status" value="1"/>
</dbReference>
<dbReference type="SUPFAM" id="SSF52172">
    <property type="entry name" value="CheY-like"/>
    <property type="match status" value="1"/>
</dbReference>
<evidence type="ECO:0000259" key="5">
    <source>
        <dbReference type="PROSITE" id="PS50110"/>
    </source>
</evidence>
<evidence type="ECO:0000256" key="2">
    <source>
        <dbReference type="PROSITE-ProRule" id="PRU00169"/>
    </source>
</evidence>
<dbReference type="InterPro" id="IPR036890">
    <property type="entry name" value="HATPase_C_sf"/>
</dbReference>
<dbReference type="CDD" id="cd00082">
    <property type="entry name" value="HisKA"/>
    <property type="match status" value="1"/>
</dbReference>
<dbReference type="PROSITE" id="PS50110">
    <property type="entry name" value="RESPONSE_REGULATORY"/>
    <property type="match status" value="1"/>
</dbReference>
<dbReference type="Proteomes" id="UP000193240">
    <property type="component" value="Unassembled WGS sequence"/>
</dbReference>
<evidence type="ECO:0000256" key="1">
    <source>
        <dbReference type="ARBA" id="ARBA00022553"/>
    </source>
</evidence>
<dbReference type="SMART" id="SM00387">
    <property type="entry name" value="HATPase_c"/>
    <property type="match status" value="1"/>
</dbReference>
<organism evidence="6 7">
    <name type="scientific">Epicoccum nigrum</name>
    <name type="common">Soil fungus</name>
    <name type="synonym">Epicoccum purpurascens</name>
    <dbReference type="NCBI Taxonomy" id="105696"/>
    <lineage>
        <taxon>Eukaryota</taxon>
        <taxon>Fungi</taxon>
        <taxon>Dikarya</taxon>
        <taxon>Ascomycota</taxon>
        <taxon>Pezizomycotina</taxon>
        <taxon>Dothideomycetes</taxon>
        <taxon>Pleosporomycetidae</taxon>
        <taxon>Pleosporales</taxon>
        <taxon>Pleosporineae</taxon>
        <taxon>Didymellaceae</taxon>
        <taxon>Epicoccum</taxon>
    </lineage>
</organism>
<dbReference type="Pfam" id="PF00072">
    <property type="entry name" value="Response_reg"/>
    <property type="match status" value="1"/>
</dbReference>
<dbReference type="Pfam" id="PF26131">
    <property type="entry name" value="PAS-like"/>
    <property type="match status" value="1"/>
</dbReference>
<keyword evidence="3" id="KW-0175">Coiled coil</keyword>
<dbReference type="Pfam" id="PF00512">
    <property type="entry name" value="HisKA"/>
    <property type="match status" value="1"/>
</dbReference>
<dbReference type="PRINTS" id="PR00344">
    <property type="entry name" value="BCTRLSENSOR"/>
</dbReference>
<dbReference type="STRING" id="105696.A0A1Y2M6K4"/>
<dbReference type="InterPro" id="IPR005467">
    <property type="entry name" value="His_kinase_dom"/>
</dbReference>
<dbReference type="OMA" id="CRTIVIC"/>
<dbReference type="SMART" id="SM00448">
    <property type="entry name" value="REC"/>
    <property type="match status" value="1"/>
</dbReference>
<proteinExistence type="predicted"/>
<dbReference type="Gene3D" id="3.30.565.10">
    <property type="entry name" value="Histidine kinase-like ATPase, C-terminal domain"/>
    <property type="match status" value="1"/>
</dbReference>
<dbReference type="InterPro" id="IPR003594">
    <property type="entry name" value="HATPase_dom"/>
</dbReference>
<dbReference type="Gene3D" id="3.40.50.2300">
    <property type="match status" value="1"/>
</dbReference>
<dbReference type="SUPFAM" id="SSF47384">
    <property type="entry name" value="Homodimeric domain of signal transducing histidine kinase"/>
    <property type="match status" value="1"/>
</dbReference>
<evidence type="ECO:0000313" key="7">
    <source>
        <dbReference type="Proteomes" id="UP000193240"/>
    </source>
</evidence>
<dbReference type="SUPFAM" id="SSF55785">
    <property type="entry name" value="PYP-like sensor domain (PAS domain)"/>
    <property type="match status" value="1"/>
</dbReference>
<dbReference type="Gene3D" id="1.10.287.130">
    <property type="match status" value="1"/>
</dbReference>
<dbReference type="PANTHER" id="PTHR43719:SF30">
    <property type="entry name" value="TWO-COMPONENT SYSTEM RESPONSE REGULATOR"/>
    <property type="match status" value="1"/>
</dbReference>
<dbReference type="InterPro" id="IPR036097">
    <property type="entry name" value="HisK_dim/P_sf"/>
</dbReference>
<gene>
    <name evidence="6" type="ORF">B5807_03788</name>
</gene>
<name>A0A1Y2M6K4_EPING</name>
<evidence type="ECO:0000256" key="3">
    <source>
        <dbReference type="SAM" id="Coils"/>
    </source>
</evidence>
<feature type="domain" description="Response regulatory" evidence="5">
    <location>
        <begin position="1142"/>
        <end position="1303"/>
    </location>
</feature>
<dbReference type="EMBL" id="KZ107840">
    <property type="protein sequence ID" value="OSS51746.1"/>
    <property type="molecule type" value="Genomic_DNA"/>
</dbReference>
<dbReference type="InterPro" id="IPR035965">
    <property type="entry name" value="PAS-like_dom_sf"/>
</dbReference>
<dbReference type="Pfam" id="PF13188">
    <property type="entry name" value="PAS_8"/>
    <property type="match status" value="1"/>
</dbReference>
<dbReference type="InterPro" id="IPR050956">
    <property type="entry name" value="2C_system_His_kinase"/>
</dbReference>
<dbReference type="CDD" id="cd17546">
    <property type="entry name" value="REC_hyHK_CKI1_RcsC-like"/>
    <property type="match status" value="1"/>
</dbReference>
<dbReference type="GO" id="GO:0000155">
    <property type="term" value="F:phosphorelay sensor kinase activity"/>
    <property type="evidence" value="ECO:0007669"/>
    <property type="project" value="InterPro"/>
</dbReference>
<dbReference type="InterPro" id="IPR058846">
    <property type="entry name" value="PAS-like"/>
</dbReference>
<dbReference type="SUPFAM" id="SSF55874">
    <property type="entry name" value="ATPase domain of HSP90 chaperone/DNA topoisomerase II/histidine kinase"/>
    <property type="match status" value="1"/>
</dbReference>
<sequence>MDQDGSTEASREGEQRYHDAITKEQELQMRAVRTFSGFKRETIYADLSHSKLLSYLDLDERPSFAIHAGSTPHPDGPLDLVYSNPALKNADGVLAKITGQQAAGVLFVESAALHSAFRNWLLGVVDECDLARRGTAYFFEGYLWSSVHVEHYKVVSGVLTAMLWSDPGNTKPPPSLSSWKEAHLPLRSHLRSEYSIIRSPDVNSPREEDPMDSLSPNGSQHGPYDYTLHLPPLATVPEHVKYFRDTDWSQTPLGAMTVWPPELRCVVNMALNDSYPAVLFWGTEAIMIYNEAYIQLLGSLHPCMGKSARTHVSTYWPRIASLIENVNATGVSTREHDVPLFIERHGFLEETYWTFQLEPALDKDGNIASYYHQLFETTKHHLLERRVSTLVELGSQTANARSYQTFWEITLQTLSTNGKDVPFALLYSTEHQYGSEFSTMSSPGTNSSIALGSCELRGCIGVESGHLLAPTTIDLQDSTYVFHSYLVEAAKLGKAIMVRLADLNIPDDVLASVDWKGYGDPCRTIVICPITPTTGNNAQTEGFVIIGVNPKRSFDESYQKFVHVMLRLMATSLASVVLFDAEVKQKEKAIENAANLQQQLLNEIEAKEKKFQSFAERSDVAIFILDAVGKYTYRNRRWYEMFEVAADVQDAMEAWLSMVFPEDIPKCEGVFGKLVVEKVPVIFELKTKMLWSPPADLEQSDCGGSQCHKWILCSAYPELGPNDELVEIVGSVTDISKQKWAEGLQKKQTDDALESKQHLEHFIDTTSHEMRNPLSAIMQCADGILSSYSFNDGNPPSPRTYFDLLEQTLDSAQTIAQCAQHMRHIVDDILTISKLDSGLLVITPIDAQPESVVKHAVKMFESEAKAAGVDLSFVVEQTYRDLGVDWVSLDPTRVLQVLINLLTNAIKFTRLEEQARRITIYLSASATEPTSDARGVQFIDTRLVCDNHHLQQDWKQGKTQYIQFSVSDTGRGLTQEQTASLFQRFSQASPRTHVHYGGSGLGLFISRRLTELQGGSIGLTSEYKKGSTFSFYIKARRVKPAMVRKGSMPNVFPEDIRHRKLSLPRKLPPVISERENNQSWRHEHVSAEFAPPAPSPAVVPVLEAPPSRCTSTTPATVETLGLPPPLDFAELKRTKSIPETLHVLIVEDNLVNQKVLAKQLRNLGCIVSVANHGRESLDFLPKTTRWNHDAYSARSTSRRPSIQVPLLSDTASLLNVPTDADAPIELSLILMDWEMPIMNGLTAVAKIRELEKEGLLIGRVPVIGVTANVRQQQVETAMQAGMDDVVGKPFRVGELLKRMRGIVDGVLQTD</sequence>
<dbReference type="InterPro" id="IPR001789">
    <property type="entry name" value="Sig_transdc_resp-reg_receiver"/>
</dbReference>
<dbReference type="InParanoid" id="A0A1Y2M6K4"/>
<evidence type="ECO:0008006" key="8">
    <source>
        <dbReference type="Google" id="ProtNLM"/>
    </source>
</evidence>
<reference evidence="6 7" key="1">
    <citation type="journal article" date="2017" name="Genome Announc.">
        <title>Genome sequence of the saprophytic ascomycete Epicoccum nigrum ICMP 19927 strain isolated from New Zealand.</title>
        <authorList>
            <person name="Fokin M."/>
            <person name="Fleetwood D."/>
            <person name="Weir B.S."/>
            <person name="Villas-Boas S.G."/>
        </authorList>
    </citation>
    <scope>NUCLEOTIDE SEQUENCE [LARGE SCALE GENOMIC DNA]</scope>
    <source>
        <strain evidence="6 7">ICMP 19927</strain>
    </source>
</reference>
<dbReference type="InterPro" id="IPR004358">
    <property type="entry name" value="Sig_transdc_His_kin-like_C"/>
</dbReference>
<evidence type="ECO:0000313" key="6">
    <source>
        <dbReference type="EMBL" id="OSS51746.1"/>
    </source>
</evidence>
<accession>A0A1Y2M6K4</accession>
<keyword evidence="7" id="KW-1185">Reference proteome</keyword>